<protein>
    <submittedName>
        <fullName evidence="5">Fic/DOC family protein</fullName>
    </submittedName>
</protein>
<feature type="domain" description="Fido" evidence="4">
    <location>
        <begin position="92"/>
        <end position="229"/>
    </location>
</feature>
<keyword evidence="2" id="KW-0547">Nucleotide-binding</keyword>
<feature type="active site" evidence="1">
    <location>
        <position position="171"/>
    </location>
</feature>
<evidence type="ECO:0000313" key="6">
    <source>
        <dbReference type="Proteomes" id="UP000189933"/>
    </source>
</evidence>
<sequence>MNFALIEQKKRMLDAKRPLPASTVKSLREHILVEWTYNSNAIEGNTLTIYETKVVLEGITIGGKSLKEHLEVINHKDAILYLEELVDKDAPLTEWEIKNIHRLVLKNIDDANAGVYRKENVIISGAKHRPPQHFLVKEQMENLIKQYQGEWRNLHPIERAALLHGEFVKIHPFVDGNGRTARLLLNFELMKASYPPVIIKKERRAEYYDSLDNAHISGDYRDFISLVASCVEESLDLWLSVVL</sequence>
<dbReference type="EMBL" id="FUXM01000017">
    <property type="protein sequence ID" value="SKA00460.1"/>
    <property type="molecule type" value="Genomic_DNA"/>
</dbReference>
<dbReference type="PANTHER" id="PTHR13504:SF38">
    <property type="entry name" value="FIDO DOMAIN-CONTAINING PROTEIN"/>
    <property type="match status" value="1"/>
</dbReference>
<keyword evidence="6" id="KW-1185">Reference proteome</keyword>
<dbReference type="InterPro" id="IPR036597">
    <property type="entry name" value="Fido-like_dom_sf"/>
</dbReference>
<dbReference type="InterPro" id="IPR040198">
    <property type="entry name" value="Fido_containing"/>
</dbReference>
<dbReference type="InterPro" id="IPR003812">
    <property type="entry name" value="Fido"/>
</dbReference>
<name>A0A1T4Q9I0_9FIRM</name>
<dbReference type="SUPFAM" id="SSF140931">
    <property type="entry name" value="Fic-like"/>
    <property type="match status" value="1"/>
</dbReference>
<dbReference type="AlphaFoldDB" id="A0A1T4Q9I0"/>
<keyword evidence="2" id="KW-0067">ATP-binding</keyword>
<feature type="binding site" evidence="2">
    <location>
        <begin position="207"/>
        <end position="208"/>
    </location>
    <ligand>
        <name>ATP</name>
        <dbReference type="ChEBI" id="CHEBI:30616"/>
    </ligand>
</feature>
<dbReference type="Pfam" id="PF02661">
    <property type="entry name" value="Fic"/>
    <property type="match status" value="1"/>
</dbReference>
<reference evidence="6" key="1">
    <citation type="submission" date="2017-02" db="EMBL/GenBank/DDBJ databases">
        <authorList>
            <person name="Varghese N."/>
            <person name="Submissions S."/>
        </authorList>
    </citation>
    <scope>NUCLEOTIDE SEQUENCE [LARGE SCALE GENOMIC DNA]</scope>
    <source>
        <strain evidence="6">DSM 16521</strain>
    </source>
</reference>
<dbReference type="Gene3D" id="1.10.3290.10">
    <property type="entry name" value="Fido-like domain"/>
    <property type="match status" value="1"/>
</dbReference>
<evidence type="ECO:0000256" key="3">
    <source>
        <dbReference type="PIRSR" id="PIRSR640198-3"/>
    </source>
</evidence>
<feature type="site" description="Important for autoinhibition of adenylyltransferase activity" evidence="3">
    <location>
        <position position="43"/>
    </location>
</feature>
<evidence type="ECO:0000259" key="4">
    <source>
        <dbReference type="PROSITE" id="PS51459"/>
    </source>
</evidence>
<dbReference type="PANTHER" id="PTHR13504">
    <property type="entry name" value="FIDO DOMAIN-CONTAINING PROTEIN DDB_G0283145"/>
    <property type="match status" value="1"/>
</dbReference>
<dbReference type="OrthoDB" id="9813719at2"/>
<proteinExistence type="predicted"/>
<dbReference type="GO" id="GO:0005524">
    <property type="term" value="F:ATP binding"/>
    <property type="evidence" value="ECO:0007669"/>
    <property type="project" value="UniProtKB-KW"/>
</dbReference>
<dbReference type="RefSeq" id="WP_078665651.1">
    <property type="nucleotide sequence ID" value="NZ_FUXM01000017.1"/>
</dbReference>
<feature type="binding site" evidence="2">
    <location>
        <begin position="175"/>
        <end position="182"/>
    </location>
    <ligand>
        <name>ATP</name>
        <dbReference type="ChEBI" id="CHEBI:30616"/>
    </ligand>
</feature>
<dbReference type="PROSITE" id="PS51459">
    <property type="entry name" value="FIDO"/>
    <property type="match status" value="1"/>
</dbReference>
<evidence type="ECO:0000256" key="2">
    <source>
        <dbReference type="PIRSR" id="PIRSR640198-2"/>
    </source>
</evidence>
<evidence type="ECO:0000313" key="5">
    <source>
        <dbReference type="EMBL" id="SKA00460.1"/>
    </source>
</evidence>
<accession>A0A1T4Q9I0</accession>
<gene>
    <name evidence="5" type="ORF">SAMN02745885_01594</name>
</gene>
<dbReference type="Proteomes" id="UP000189933">
    <property type="component" value="Unassembled WGS sequence"/>
</dbReference>
<organism evidence="5 6">
    <name type="scientific">Carboxydocella sporoproducens DSM 16521</name>
    <dbReference type="NCBI Taxonomy" id="1121270"/>
    <lineage>
        <taxon>Bacteria</taxon>
        <taxon>Bacillati</taxon>
        <taxon>Bacillota</taxon>
        <taxon>Clostridia</taxon>
        <taxon>Eubacteriales</taxon>
        <taxon>Clostridiales Family XVI. Incertae Sedis</taxon>
        <taxon>Carboxydocella</taxon>
    </lineage>
</organism>
<evidence type="ECO:0000256" key="1">
    <source>
        <dbReference type="PIRSR" id="PIRSR640198-1"/>
    </source>
</evidence>